<organism evidence="2 3">
    <name type="scientific">Bradyrhizobium shewense</name>
    <dbReference type="NCBI Taxonomy" id="1761772"/>
    <lineage>
        <taxon>Bacteria</taxon>
        <taxon>Pseudomonadati</taxon>
        <taxon>Pseudomonadota</taxon>
        <taxon>Alphaproteobacteria</taxon>
        <taxon>Hyphomicrobiales</taxon>
        <taxon>Nitrobacteraceae</taxon>
        <taxon>Bradyrhizobium</taxon>
    </lineage>
</organism>
<dbReference type="Gene3D" id="1.10.260.40">
    <property type="entry name" value="lambda repressor-like DNA-binding domains"/>
    <property type="match status" value="1"/>
</dbReference>
<accession>A0A1C3XNG0</accession>
<dbReference type="SMART" id="SM00530">
    <property type="entry name" value="HTH_XRE"/>
    <property type="match status" value="1"/>
</dbReference>
<sequence>MDWRQVVAANLRRIRRERGFSQETLAYEADINRTYIGKLEKGSTWVGLEILVKLSTVLQAEPADFLQRPARKTARKS</sequence>
<dbReference type="Proteomes" id="UP000199184">
    <property type="component" value="Unassembled WGS sequence"/>
</dbReference>
<dbReference type="SUPFAM" id="SSF47413">
    <property type="entry name" value="lambda repressor-like DNA-binding domains"/>
    <property type="match status" value="1"/>
</dbReference>
<keyword evidence="3" id="KW-1185">Reference proteome</keyword>
<dbReference type="GO" id="GO:0003677">
    <property type="term" value="F:DNA binding"/>
    <property type="evidence" value="ECO:0007669"/>
    <property type="project" value="InterPro"/>
</dbReference>
<dbReference type="Pfam" id="PF01381">
    <property type="entry name" value="HTH_3"/>
    <property type="match status" value="1"/>
</dbReference>
<name>A0A1C3XNG0_9BRAD</name>
<protein>
    <submittedName>
        <fullName evidence="2">Helix-turn-helix domain-containing protein</fullName>
    </submittedName>
</protein>
<dbReference type="InterPro" id="IPR001387">
    <property type="entry name" value="Cro/C1-type_HTH"/>
</dbReference>
<reference evidence="3" key="1">
    <citation type="submission" date="2016-08" db="EMBL/GenBank/DDBJ databases">
        <authorList>
            <person name="Varghese N."/>
            <person name="Submissions Spin"/>
        </authorList>
    </citation>
    <scope>NUCLEOTIDE SEQUENCE [LARGE SCALE GENOMIC DNA]</scope>
    <source>
        <strain evidence="3">ERR11</strain>
    </source>
</reference>
<dbReference type="InterPro" id="IPR010982">
    <property type="entry name" value="Lambda_DNA-bd_dom_sf"/>
</dbReference>
<evidence type="ECO:0000313" key="2">
    <source>
        <dbReference type="EMBL" id="SCB53821.1"/>
    </source>
</evidence>
<evidence type="ECO:0000313" key="3">
    <source>
        <dbReference type="Proteomes" id="UP000199184"/>
    </source>
</evidence>
<feature type="domain" description="HTH cro/C1-type" evidence="1">
    <location>
        <begin position="11"/>
        <end position="65"/>
    </location>
</feature>
<dbReference type="EMBL" id="FMAI01000021">
    <property type="protein sequence ID" value="SCB53821.1"/>
    <property type="molecule type" value="Genomic_DNA"/>
</dbReference>
<gene>
    <name evidence="2" type="ORF">GA0061098_102128</name>
</gene>
<dbReference type="CDD" id="cd00093">
    <property type="entry name" value="HTH_XRE"/>
    <property type="match status" value="1"/>
</dbReference>
<evidence type="ECO:0000259" key="1">
    <source>
        <dbReference type="PROSITE" id="PS50943"/>
    </source>
</evidence>
<dbReference type="PROSITE" id="PS50943">
    <property type="entry name" value="HTH_CROC1"/>
    <property type="match status" value="1"/>
</dbReference>
<dbReference type="AlphaFoldDB" id="A0A1C3XNG0"/>
<dbReference type="RefSeq" id="WP_091965335.1">
    <property type="nucleotide sequence ID" value="NZ_FMAI01000021.1"/>
</dbReference>
<proteinExistence type="predicted"/>